<name>A0A7Z0MNU6_9GAMM</name>
<protein>
    <submittedName>
        <fullName evidence="1">Uncharacterized protein</fullName>
    </submittedName>
</protein>
<dbReference type="AlphaFoldDB" id="A0A7Z0MNU6"/>
<organism evidence="1 2">
    <name type="scientific">Candidatus Methanofishera endochildressiae</name>
    <dbReference type="NCBI Taxonomy" id="2738884"/>
    <lineage>
        <taxon>Bacteria</taxon>
        <taxon>Pseudomonadati</taxon>
        <taxon>Pseudomonadota</taxon>
        <taxon>Gammaproteobacteria</taxon>
        <taxon>Candidatus Methanofishera</taxon>
    </lineage>
</organism>
<accession>A0A7Z0MNU6</accession>
<comment type="caution">
    <text evidence="1">The sequence shown here is derived from an EMBL/GenBank/DDBJ whole genome shotgun (WGS) entry which is preliminary data.</text>
</comment>
<proteinExistence type="predicted"/>
<evidence type="ECO:0000313" key="2">
    <source>
        <dbReference type="Proteomes" id="UP000537890"/>
    </source>
</evidence>
<reference evidence="1 2" key="1">
    <citation type="submission" date="2020-05" db="EMBL/GenBank/DDBJ databases">
        <title>Horizontal transmission and recombination maintain forever young bacterial symbiont genomes.</title>
        <authorList>
            <person name="Russell S.L."/>
            <person name="Pepper-Tunick E."/>
            <person name="Svedberg J."/>
            <person name="Byrne A."/>
            <person name="Ruelas Castillo J."/>
            <person name="Vollmers C."/>
            <person name="Beinart R.A."/>
            <person name="Corbett-Detig R."/>
        </authorList>
    </citation>
    <scope>NUCLEOTIDE SEQUENCE [LARGE SCALE GENOMIC DNA]</scope>
    <source>
        <strain evidence="1">4727-3</strain>
    </source>
</reference>
<sequence>MNTNNKAKKFVAKTLESILVIGYILFEELVWNIFAKPIYSYIKKPGCIRTPKTDIFNDAPLPVTDGVYCYFSALPRRWAYWQVFAFLKVTLSAEFWFIY</sequence>
<gene>
    <name evidence="1" type="ORF">H0A75_05480</name>
</gene>
<dbReference type="Proteomes" id="UP000537890">
    <property type="component" value="Unassembled WGS sequence"/>
</dbReference>
<dbReference type="EMBL" id="JACCHS010000086">
    <property type="protein sequence ID" value="NYT47116.1"/>
    <property type="molecule type" value="Genomic_DNA"/>
</dbReference>
<evidence type="ECO:0000313" key="1">
    <source>
        <dbReference type="EMBL" id="NYT47116.1"/>
    </source>
</evidence>